<gene>
    <name evidence="2" type="ORF">J4557_48795</name>
</gene>
<evidence type="ECO:0000256" key="1">
    <source>
        <dbReference type="SAM" id="MobiDB-lite"/>
    </source>
</evidence>
<evidence type="ECO:0000313" key="2">
    <source>
        <dbReference type="EMBL" id="MBO2445414.1"/>
    </source>
</evidence>
<proteinExistence type="predicted"/>
<dbReference type="EMBL" id="JAGEOK010000083">
    <property type="protein sequence ID" value="MBO2445414.1"/>
    <property type="molecule type" value="Genomic_DNA"/>
</dbReference>
<evidence type="ECO:0000313" key="3">
    <source>
        <dbReference type="Proteomes" id="UP000666915"/>
    </source>
</evidence>
<keyword evidence="3" id="KW-1185">Reference proteome</keyword>
<organism evidence="2 3">
    <name type="scientific">Actinomadura nitritigenes</name>
    <dbReference type="NCBI Taxonomy" id="134602"/>
    <lineage>
        <taxon>Bacteria</taxon>
        <taxon>Bacillati</taxon>
        <taxon>Actinomycetota</taxon>
        <taxon>Actinomycetes</taxon>
        <taxon>Streptosporangiales</taxon>
        <taxon>Thermomonosporaceae</taxon>
        <taxon>Actinomadura</taxon>
    </lineage>
</organism>
<dbReference type="RefSeq" id="WP_208274762.1">
    <property type="nucleotide sequence ID" value="NZ_BAAAGM010000110.1"/>
</dbReference>
<reference evidence="2 3" key="1">
    <citation type="submission" date="2021-03" db="EMBL/GenBank/DDBJ databases">
        <authorList>
            <person name="Kanchanasin P."/>
            <person name="Saeng-In P."/>
            <person name="Phongsopitanun W."/>
            <person name="Yuki M."/>
            <person name="Kudo T."/>
            <person name="Ohkuma M."/>
            <person name="Tanasupawat S."/>
        </authorList>
    </citation>
    <scope>NUCLEOTIDE SEQUENCE [LARGE SCALE GENOMIC DNA]</scope>
    <source>
        <strain evidence="2 3">L46</strain>
    </source>
</reference>
<name>A0ABS3RGP7_9ACTN</name>
<comment type="caution">
    <text evidence="2">The sequence shown here is derived from an EMBL/GenBank/DDBJ whole genome shotgun (WGS) entry which is preliminary data.</text>
</comment>
<sequence>MNTDFPHLTRSAKARNLSRSTPPADEVRAPKAPALARQACCCLAKPVVVTMMPVSEERPAPVDIHLCAHHYRASRATLAEAGAIVFDRGGRLVDSSTDAFDLV</sequence>
<feature type="region of interest" description="Disordered" evidence="1">
    <location>
        <begin position="1"/>
        <end position="30"/>
    </location>
</feature>
<protein>
    <submittedName>
        <fullName evidence="2">Uncharacterized protein</fullName>
    </submittedName>
</protein>
<accession>A0ABS3RGP7</accession>
<dbReference type="Proteomes" id="UP000666915">
    <property type="component" value="Unassembled WGS sequence"/>
</dbReference>